<evidence type="ECO:0000313" key="3">
    <source>
        <dbReference type="Proteomes" id="UP000014062"/>
    </source>
</evidence>
<dbReference type="EMBL" id="CM001889">
    <property type="protein sequence ID" value="EOY48752.1"/>
    <property type="molecule type" value="Genomic_DNA"/>
</dbReference>
<dbReference type="Proteomes" id="UP000014062">
    <property type="component" value="Chromosome"/>
</dbReference>
<evidence type="ECO:0000256" key="1">
    <source>
        <dbReference type="SAM" id="MobiDB-lite"/>
    </source>
</evidence>
<sequence length="83" mass="9123">MGPVPMHRRSSSLRGSGMVFRVSRETTPAYRAATAAFFPIDASRGRHEPATDPLPARSRPAPPPRRAVAASDDLFLKWGNAHW</sequence>
<accession>A0A7U9DTB4</accession>
<evidence type="ECO:0000313" key="2">
    <source>
        <dbReference type="EMBL" id="EOY48752.1"/>
    </source>
</evidence>
<name>A0A7U9DTB4_STRLI</name>
<organism evidence="2 3">
    <name type="scientific">Streptomyces lividans 1326</name>
    <dbReference type="NCBI Taxonomy" id="1200984"/>
    <lineage>
        <taxon>Bacteria</taxon>
        <taxon>Bacillati</taxon>
        <taxon>Actinomycetota</taxon>
        <taxon>Actinomycetes</taxon>
        <taxon>Kitasatosporales</taxon>
        <taxon>Streptomycetaceae</taxon>
        <taxon>Streptomyces</taxon>
    </lineage>
</organism>
<dbReference type="AlphaFoldDB" id="A0A7U9DTB4"/>
<feature type="region of interest" description="Disordered" evidence="1">
    <location>
        <begin position="41"/>
        <end position="66"/>
    </location>
</feature>
<proteinExistence type="predicted"/>
<protein>
    <submittedName>
        <fullName evidence="2">Uncharacterized protein</fullName>
    </submittedName>
</protein>
<reference evidence="3" key="1">
    <citation type="journal article" date="2013" name="Genome Biol. Evol.">
        <title>The genome sequence of Streptomyces lividans 66 reveals a novel tRNA-dependent peptide biosynthetic system within a metal-related genomic island.</title>
        <authorList>
            <person name="Cruz-Morales P."/>
            <person name="Vijgenboom E."/>
            <person name="Iruegas-Bocardo F."/>
            <person name="Girard G."/>
            <person name="Yanez-Guerra L.A."/>
            <person name="Ramos-Aboites H.E."/>
            <person name="Pernodet J.L."/>
            <person name="Anne J."/>
            <person name="van Wezel G.P."/>
            <person name="Barona-Gomez F."/>
        </authorList>
    </citation>
    <scope>NUCLEOTIDE SEQUENCE [LARGE SCALE GENOMIC DNA]</scope>
    <source>
        <strain evidence="3">1326</strain>
    </source>
</reference>
<gene>
    <name evidence="2" type="ORF">SLI_4041</name>
</gene>